<evidence type="ECO:0000313" key="2">
    <source>
        <dbReference type="Proteomes" id="UP001162483"/>
    </source>
</evidence>
<proteinExistence type="predicted"/>
<feature type="non-terminal residue" evidence="1">
    <location>
        <position position="172"/>
    </location>
</feature>
<keyword evidence="2" id="KW-1185">Reference proteome</keyword>
<name>A0ABN9GKK7_9NEOB</name>
<evidence type="ECO:0000313" key="1">
    <source>
        <dbReference type="EMBL" id="CAI9610001.1"/>
    </source>
</evidence>
<dbReference type="Proteomes" id="UP001162483">
    <property type="component" value="Unassembled WGS sequence"/>
</dbReference>
<reference evidence="1" key="1">
    <citation type="submission" date="2023-05" db="EMBL/GenBank/DDBJ databases">
        <authorList>
            <person name="Stuckert A."/>
        </authorList>
    </citation>
    <scope>NUCLEOTIDE SEQUENCE</scope>
</reference>
<comment type="caution">
    <text evidence="1">The sequence shown here is derived from an EMBL/GenBank/DDBJ whole genome shotgun (WGS) entry which is preliminary data.</text>
</comment>
<dbReference type="EMBL" id="CATNWA010018878">
    <property type="protein sequence ID" value="CAI9610001.1"/>
    <property type="molecule type" value="Genomic_DNA"/>
</dbReference>
<sequence length="172" mass="18162">MQVPVLGCTFLTLSDREESTAENRQLSQRGSAPIIRTLMISALMIGAQQCHPQVPPTCAQHSAHLCPADHPPVPSSAPTCAQQCTHLCHSAVSHTCAQKCHLPVPRSATHLCPPTCAHQCHPPVPTHQCCPPVPPTSAAQQCCQSVPSGCASQCRQSVPSSDASQCRLSVPI</sequence>
<accession>A0ABN9GKK7</accession>
<protein>
    <submittedName>
        <fullName evidence="1">Uncharacterized protein</fullName>
    </submittedName>
</protein>
<gene>
    <name evidence="1" type="ORF">SPARVUS_LOCUS14352354</name>
</gene>
<organism evidence="1 2">
    <name type="scientific">Staurois parvus</name>
    <dbReference type="NCBI Taxonomy" id="386267"/>
    <lineage>
        <taxon>Eukaryota</taxon>
        <taxon>Metazoa</taxon>
        <taxon>Chordata</taxon>
        <taxon>Craniata</taxon>
        <taxon>Vertebrata</taxon>
        <taxon>Euteleostomi</taxon>
        <taxon>Amphibia</taxon>
        <taxon>Batrachia</taxon>
        <taxon>Anura</taxon>
        <taxon>Neobatrachia</taxon>
        <taxon>Ranoidea</taxon>
        <taxon>Ranidae</taxon>
        <taxon>Staurois</taxon>
    </lineage>
</organism>